<protein>
    <submittedName>
        <fullName evidence="1">Uncharacterized protein</fullName>
    </submittedName>
</protein>
<organism evidence="1 2">
    <name type="scientific">Ovis ammon polii</name>
    <dbReference type="NCBI Taxonomy" id="230172"/>
    <lineage>
        <taxon>Eukaryota</taxon>
        <taxon>Metazoa</taxon>
        <taxon>Chordata</taxon>
        <taxon>Craniata</taxon>
        <taxon>Vertebrata</taxon>
        <taxon>Euteleostomi</taxon>
        <taxon>Mammalia</taxon>
        <taxon>Eutheria</taxon>
        <taxon>Laurasiatheria</taxon>
        <taxon>Artiodactyla</taxon>
        <taxon>Ruminantia</taxon>
        <taxon>Pecora</taxon>
        <taxon>Bovidae</taxon>
        <taxon>Caprinae</taxon>
        <taxon>Ovis</taxon>
    </lineage>
</organism>
<dbReference type="EMBL" id="JAKZEL010000026">
    <property type="protein sequence ID" value="KAI4530047.1"/>
    <property type="molecule type" value="Genomic_DNA"/>
</dbReference>
<evidence type="ECO:0000313" key="2">
    <source>
        <dbReference type="Proteomes" id="UP001214576"/>
    </source>
</evidence>
<reference evidence="1" key="1">
    <citation type="submission" date="2022-03" db="EMBL/GenBank/DDBJ databases">
        <title>Genomic analyses of argali, domestic sheep and their hybrids provide insights into chromosomal evolution, heterosis and genetic basis of agronomic traits.</title>
        <authorList>
            <person name="Li M."/>
        </authorList>
    </citation>
    <scope>NUCLEOTIDE SEQUENCE</scope>
    <source>
        <strain evidence="1">CAU-MHL-2022a</strain>
        <tissue evidence="1">Skin</tissue>
    </source>
</reference>
<sequence>MASLWSQPGALPNAGGAAGSELRLEQSALPSERPNVGCKVAVLPAESLRFHKQPWVHSSVQAAVYLAVGVFAIKPILDAKSPTSRSPAVSSPCLHPDATLDTPHPCDPMSVHAVGDVFTHT</sequence>
<name>A0AAD4TP00_OVIAM</name>
<accession>A0AAD4TP00</accession>
<gene>
    <name evidence="1" type="ORF">MG293_019903</name>
</gene>
<comment type="caution">
    <text evidence="1">The sequence shown here is derived from an EMBL/GenBank/DDBJ whole genome shotgun (WGS) entry which is preliminary data.</text>
</comment>
<evidence type="ECO:0000313" key="1">
    <source>
        <dbReference type="EMBL" id="KAI4530047.1"/>
    </source>
</evidence>
<dbReference type="AlphaFoldDB" id="A0AAD4TP00"/>
<keyword evidence="2" id="KW-1185">Reference proteome</keyword>
<dbReference type="Proteomes" id="UP001214576">
    <property type="component" value="Unassembled WGS sequence"/>
</dbReference>
<proteinExistence type="predicted"/>